<name>A0ABS6KAT5_9FIRM</name>
<protein>
    <submittedName>
        <fullName evidence="2">Uncharacterized protein</fullName>
    </submittedName>
</protein>
<dbReference type="RefSeq" id="WP_158351418.1">
    <property type="nucleotide sequence ID" value="NZ_JAHQCX010000012.1"/>
</dbReference>
<gene>
    <name evidence="2" type="ORF">KTH90_16555</name>
</gene>
<dbReference type="Proteomes" id="UP001314681">
    <property type="component" value="Unassembled WGS sequence"/>
</dbReference>
<keyword evidence="1" id="KW-1133">Transmembrane helix</keyword>
<comment type="caution">
    <text evidence="2">The sequence shown here is derived from an EMBL/GenBank/DDBJ whole genome shotgun (WGS) entry which is preliminary data.</text>
</comment>
<accession>A0ABS6KAT5</accession>
<keyword evidence="3" id="KW-1185">Reference proteome</keyword>
<evidence type="ECO:0000256" key="1">
    <source>
        <dbReference type="SAM" id="Phobius"/>
    </source>
</evidence>
<evidence type="ECO:0000313" key="2">
    <source>
        <dbReference type="EMBL" id="MBU9727622.1"/>
    </source>
</evidence>
<sequence length="287" mass="31548">MKIGFYLPVREPPKGVFGCASLGMTGISKGREPDLVLLPYELAGYHIYGTYSEALDQLEKLTEKSLVKAAIILFGNVGKEEWFLEKFSNILDCPAVGGGAAADENGRSGLISHGTEVNLFLITDERYEYQISMKNIYPKVLEEVCLKLCGKRKVLQINGIEADSWLAQKKAGLGLPAADFEHLTLTTIDGVNAHLSVQNGEIVSGRNLEEKMQLRYIRPEEVQQAVTAFYQDSDSVVFGCAGIKGMLDKEIITLSPGLFLFGEVCTVMGIPMFGNLMLSKLKITKKK</sequence>
<dbReference type="EMBL" id="JAHQCX010000012">
    <property type="protein sequence ID" value="MBU9727622.1"/>
    <property type="molecule type" value="Genomic_DNA"/>
</dbReference>
<evidence type="ECO:0000313" key="3">
    <source>
        <dbReference type="Proteomes" id="UP001314681"/>
    </source>
</evidence>
<proteinExistence type="predicted"/>
<feature type="transmembrane region" description="Helical" evidence="1">
    <location>
        <begin position="258"/>
        <end position="278"/>
    </location>
</feature>
<reference evidence="2 3" key="1">
    <citation type="submission" date="2021-06" db="EMBL/GenBank/DDBJ databases">
        <title>Description of novel taxa of the family Lachnospiraceae.</title>
        <authorList>
            <person name="Chaplin A.V."/>
            <person name="Sokolova S.R."/>
            <person name="Pikina A.P."/>
            <person name="Korzhanova M."/>
            <person name="Belova V."/>
            <person name="Korostin D."/>
            <person name="Efimov B.A."/>
        </authorList>
    </citation>
    <scope>NUCLEOTIDE SEQUENCE [LARGE SCALE GENOMIC DNA]</scope>
    <source>
        <strain evidence="2 3">ASD4241</strain>
    </source>
</reference>
<keyword evidence="1" id="KW-0472">Membrane</keyword>
<organism evidence="2 3">
    <name type="scientific">Diplocloster modestus</name>
    <dbReference type="NCBI Taxonomy" id="2850322"/>
    <lineage>
        <taxon>Bacteria</taxon>
        <taxon>Bacillati</taxon>
        <taxon>Bacillota</taxon>
        <taxon>Clostridia</taxon>
        <taxon>Lachnospirales</taxon>
        <taxon>Lachnospiraceae</taxon>
        <taxon>Diplocloster</taxon>
    </lineage>
</organism>
<keyword evidence="1" id="KW-0812">Transmembrane</keyword>